<dbReference type="Pfam" id="PF12796">
    <property type="entry name" value="Ank_2"/>
    <property type="match status" value="2"/>
</dbReference>
<evidence type="ECO:0008006" key="6">
    <source>
        <dbReference type="Google" id="ProtNLM"/>
    </source>
</evidence>
<dbReference type="Gene3D" id="1.25.40.20">
    <property type="entry name" value="Ankyrin repeat-containing domain"/>
    <property type="match status" value="1"/>
</dbReference>
<dbReference type="PANTHER" id="PTHR24189">
    <property type="entry name" value="MYOTROPHIN"/>
    <property type="match status" value="1"/>
</dbReference>
<evidence type="ECO:0000256" key="2">
    <source>
        <dbReference type="ARBA" id="ARBA00023043"/>
    </source>
</evidence>
<feature type="repeat" description="ANK" evidence="3">
    <location>
        <begin position="443"/>
        <end position="476"/>
    </location>
</feature>
<keyword evidence="1" id="KW-0677">Repeat</keyword>
<feature type="repeat" description="ANK" evidence="3">
    <location>
        <begin position="365"/>
        <end position="403"/>
    </location>
</feature>
<accession>A0A8H4JKN3</accession>
<dbReference type="InterPro" id="IPR036770">
    <property type="entry name" value="Ankyrin_rpt-contain_sf"/>
</dbReference>
<keyword evidence="2 3" id="KW-0040">ANK repeat</keyword>
<dbReference type="Pfam" id="PF00023">
    <property type="entry name" value="Ank"/>
    <property type="match status" value="1"/>
</dbReference>
<evidence type="ECO:0000256" key="3">
    <source>
        <dbReference type="PROSITE-ProRule" id="PRU00023"/>
    </source>
</evidence>
<proteinExistence type="predicted"/>
<dbReference type="PROSITE" id="PS50297">
    <property type="entry name" value="ANK_REP_REGION"/>
    <property type="match status" value="1"/>
</dbReference>
<dbReference type="InterPro" id="IPR002110">
    <property type="entry name" value="Ankyrin_rpt"/>
</dbReference>
<dbReference type="SMART" id="SM00248">
    <property type="entry name" value="ANK"/>
    <property type="match status" value="9"/>
</dbReference>
<dbReference type="InterPro" id="IPR050745">
    <property type="entry name" value="Multifunctional_regulatory"/>
</dbReference>
<protein>
    <recommendedName>
        <fullName evidence="6">Ankyrin</fullName>
    </recommendedName>
</protein>
<dbReference type="AlphaFoldDB" id="A0A8H4JKN3"/>
<comment type="caution">
    <text evidence="4">The sequence shown here is derived from an EMBL/GenBank/DDBJ whole genome shotgun (WGS) entry which is preliminary data.</text>
</comment>
<reference evidence="4" key="1">
    <citation type="submission" date="2020-01" db="EMBL/GenBank/DDBJ databases">
        <title>Identification and distribution of gene clusters putatively required for synthesis of sphingolipid metabolism inhibitors in phylogenetically diverse species of the filamentous fungus Fusarium.</title>
        <authorList>
            <person name="Kim H.-S."/>
            <person name="Busman M."/>
            <person name="Brown D.W."/>
            <person name="Divon H."/>
            <person name="Uhlig S."/>
            <person name="Proctor R.H."/>
        </authorList>
    </citation>
    <scope>NUCLEOTIDE SEQUENCE</scope>
    <source>
        <strain evidence="4">NRRL 53441</strain>
    </source>
</reference>
<evidence type="ECO:0000256" key="1">
    <source>
        <dbReference type="ARBA" id="ARBA00022737"/>
    </source>
</evidence>
<dbReference type="PANTHER" id="PTHR24189:SF50">
    <property type="entry name" value="ANKYRIN REPEAT AND SOCS BOX PROTEIN 2"/>
    <property type="match status" value="1"/>
</dbReference>
<dbReference type="Proteomes" id="UP000605986">
    <property type="component" value="Unassembled WGS sequence"/>
</dbReference>
<dbReference type="SUPFAM" id="SSF48403">
    <property type="entry name" value="Ankyrin repeat"/>
    <property type="match status" value="1"/>
</dbReference>
<name>A0A8H4JKN3_9HYPO</name>
<organism evidence="4 5">
    <name type="scientific">Fusarium austroafricanum</name>
    <dbReference type="NCBI Taxonomy" id="2364996"/>
    <lineage>
        <taxon>Eukaryota</taxon>
        <taxon>Fungi</taxon>
        <taxon>Dikarya</taxon>
        <taxon>Ascomycota</taxon>
        <taxon>Pezizomycotina</taxon>
        <taxon>Sordariomycetes</taxon>
        <taxon>Hypocreomycetidae</taxon>
        <taxon>Hypocreales</taxon>
        <taxon>Nectriaceae</taxon>
        <taxon>Fusarium</taxon>
        <taxon>Fusarium concolor species complex</taxon>
    </lineage>
</organism>
<gene>
    <name evidence="4" type="ORF">F53441_13729</name>
</gene>
<feature type="repeat" description="ANK" evidence="3">
    <location>
        <begin position="223"/>
        <end position="255"/>
    </location>
</feature>
<sequence>MTSSLTIKNESPYRKYTRNPREDLYPGDPPYGEPLTIIDRDGCILYENHDGGLLNAIIMGDDVEFLERYFTIAPWAVPSIPAPSDKDELLEYDDYFQLAAWRGALDVLKMLLTHATKDMDPTQPIRFRPRQYEILHEAAKWGNIEVVQFLLNNQPLYADIHEQDYDGLTPILSAADVYSRGDIYSSSWEEVGLPKHEAMMNLLLDWGACASDVFNAKWNEKRTIDTVLHMAVEWAGPKLIKRLIDSGADIHAKVTKDSWTLGFFDLGVDDVSDVNALCVACLHGNPRAVRTLIDCRGDEVDAVDMICSRDSHGDIPLHWATRHRLRDGVAYVSAPVLEKTIQALTEVIEILLEIDPSIINTQDNDGNTPLHYVATGAGGEGKLYSPIIKILCNEGANAGIRNKKGETPLHNFLSNRSHEHPFDTDAMATLLAHGAKVTDADEKGDTPLHIVVMDLRQLDAVSFLLQRGANPATRNSNFETCFHAAALGGVFRIKSLDRSATEKTNVQEKMLSKLVEVGGPALMDLPNAEGKSARQICQERRKHWKDQEDRSWLDRNGWGRGHAPWNRTIKL</sequence>
<evidence type="ECO:0000313" key="5">
    <source>
        <dbReference type="Proteomes" id="UP000605986"/>
    </source>
</evidence>
<keyword evidence="5" id="KW-1185">Reference proteome</keyword>
<dbReference type="OrthoDB" id="823504at2759"/>
<evidence type="ECO:0000313" key="4">
    <source>
        <dbReference type="EMBL" id="KAF4434176.1"/>
    </source>
</evidence>
<dbReference type="PROSITE" id="PS50088">
    <property type="entry name" value="ANK_REPEAT"/>
    <property type="match status" value="3"/>
</dbReference>
<dbReference type="EMBL" id="JAADJG010000915">
    <property type="protein sequence ID" value="KAF4434176.1"/>
    <property type="molecule type" value="Genomic_DNA"/>
</dbReference>